<evidence type="ECO:0000313" key="4">
    <source>
        <dbReference type="Proteomes" id="UP000261660"/>
    </source>
</evidence>
<dbReference type="GO" id="GO:0005524">
    <property type="term" value="F:ATP binding"/>
    <property type="evidence" value="ECO:0007669"/>
    <property type="project" value="UniProtKB-UniRule"/>
</dbReference>
<dbReference type="InterPro" id="IPR017441">
    <property type="entry name" value="Protein_kinase_ATP_BS"/>
</dbReference>
<feature type="domain" description="Protein kinase" evidence="2">
    <location>
        <begin position="2"/>
        <end position="43"/>
    </location>
</feature>
<evidence type="ECO:0000259" key="2">
    <source>
        <dbReference type="PROSITE" id="PS50011"/>
    </source>
</evidence>
<reference evidence="3" key="1">
    <citation type="submission" date="2025-08" db="UniProtKB">
        <authorList>
            <consortium name="Ensembl"/>
        </authorList>
    </citation>
    <scope>IDENTIFICATION</scope>
</reference>
<feature type="binding site" evidence="1">
    <location>
        <position position="31"/>
    </location>
    <ligand>
        <name>ATP</name>
        <dbReference type="ChEBI" id="CHEBI:30616"/>
    </ligand>
</feature>
<dbReference type="Pfam" id="PF00069">
    <property type="entry name" value="Pkinase"/>
    <property type="match status" value="1"/>
</dbReference>
<dbReference type="PROSITE" id="PS50011">
    <property type="entry name" value="PROTEIN_KINASE_DOM"/>
    <property type="match status" value="1"/>
</dbReference>
<organism evidence="3 4">
    <name type="scientific">Labrus bergylta</name>
    <name type="common">ballan wrasse</name>
    <dbReference type="NCBI Taxonomy" id="56723"/>
    <lineage>
        <taxon>Eukaryota</taxon>
        <taxon>Metazoa</taxon>
        <taxon>Chordata</taxon>
        <taxon>Craniata</taxon>
        <taxon>Vertebrata</taxon>
        <taxon>Euteleostomi</taxon>
        <taxon>Actinopterygii</taxon>
        <taxon>Neopterygii</taxon>
        <taxon>Teleostei</taxon>
        <taxon>Neoteleostei</taxon>
        <taxon>Acanthomorphata</taxon>
        <taxon>Eupercaria</taxon>
        <taxon>Labriformes</taxon>
        <taxon>Labridae</taxon>
        <taxon>Labrus</taxon>
    </lineage>
</organism>
<dbReference type="GeneTree" id="ENSGT00940000181436"/>
<protein>
    <recommendedName>
        <fullName evidence="2">Protein kinase domain-containing protein</fullName>
    </recommendedName>
</protein>
<dbReference type="InParanoid" id="A0A3Q3N8Q3"/>
<dbReference type="Proteomes" id="UP000261660">
    <property type="component" value="Unplaced"/>
</dbReference>
<dbReference type="PROSITE" id="PS00107">
    <property type="entry name" value="PROTEIN_KINASE_ATP"/>
    <property type="match status" value="1"/>
</dbReference>
<proteinExistence type="predicted"/>
<evidence type="ECO:0000256" key="1">
    <source>
        <dbReference type="PROSITE-ProRule" id="PRU10141"/>
    </source>
</evidence>
<dbReference type="AlphaFoldDB" id="A0A3Q3N8Q3"/>
<dbReference type="Ensembl" id="ENSLBET00000031763.1">
    <property type="protein sequence ID" value="ENSLBEP00000030355.1"/>
    <property type="gene ID" value="ENSLBEG00000022920.1"/>
</dbReference>
<keyword evidence="1" id="KW-0547">Nucleotide-binding</keyword>
<dbReference type="SUPFAM" id="SSF56112">
    <property type="entry name" value="Protein kinase-like (PK-like)"/>
    <property type="match status" value="1"/>
</dbReference>
<sequence length="43" mass="4794">MYKVLKILGQGGFGKVVKCLDLDTNQTVAIKIIQQHHDPSKEV</sequence>
<keyword evidence="1" id="KW-0067">ATP-binding</keyword>
<reference evidence="3" key="2">
    <citation type="submission" date="2025-09" db="UniProtKB">
        <authorList>
            <consortium name="Ensembl"/>
        </authorList>
    </citation>
    <scope>IDENTIFICATION</scope>
</reference>
<evidence type="ECO:0000313" key="3">
    <source>
        <dbReference type="Ensembl" id="ENSLBEP00000030355.1"/>
    </source>
</evidence>
<name>A0A3Q3N8Q3_9LABR</name>
<keyword evidence="4" id="KW-1185">Reference proteome</keyword>
<dbReference type="InterPro" id="IPR011009">
    <property type="entry name" value="Kinase-like_dom_sf"/>
</dbReference>
<dbReference type="GO" id="GO:0004672">
    <property type="term" value="F:protein kinase activity"/>
    <property type="evidence" value="ECO:0007669"/>
    <property type="project" value="InterPro"/>
</dbReference>
<accession>A0A3Q3N8Q3</accession>
<dbReference type="Gene3D" id="3.30.200.20">
    <property type="entry name" value="Phosphorylase Kinase, domain 1"/>
    <property type="match status" value="1"/>
</dbReference>
<dbReference type="InterPro" id="IPR000719">
    <property type="entry name" value="Prot_kinase_dom"/>
</dbReference>